<evidence type="ECO:0000313" key="2">
    <source>
        <dbReference type="Proteomes" id="UP000789366"/>
    </source>
</evidence>
<protein>
    <submittedName>
        <fullName evidence="1">16094_t:CDS:1</fullName>
    </submittedName>
</protein>
<proteinExistence type="predicted"/>
<gene>
    <name evidence="1" type="ORF">SPELUC_LOCUS6143</name>
</gene>
<dbReference type="Proteomes" id="UP000789366">
    <property type="component" value="Unassembled WGS sequence"/>
</dbReference>
<dbReference type="EMBL" id="CAJVPW010006949">
    <property type="protein sequence ID" value="CAG8575081.1"/>
    <property type="molecule type" value="Genomic_DNA"/>
</dbReference>
<name>A0ACA9MCT8_9GLOM</name>
<comment type="caution">
    <text evidence="1">The sequence shown here is derived from an EMBL/GenBank/DDBJ whole genome shotgun (WGS) entry which is preliminary data.</text>
</comment>
<keyword evidence="2" id="KW-1185">Reference proteome</keyword>
<accession>A0ACA9MCT8</accession>
<evidence type="ECO:0000313" key="1">
    <source>
        <dbReference type="EMBL" id="CAG8575081.1"/>
    </source>
</evidence>
<organism evidence="1 2">
    <name type="scientific">Cetraspora pellucida</name>
    <dbReference type="NCBI Taxonomy" id="1433469"/>
    <lineage>
        <taxon>Eukaryota</taxon>
        <taxon>Fungi</taxon>
        <taxon>Fungi incertae sedis</taxon>
        <taxon>Mucoromycota</taxon>
        <taxon>Glomeromycotina</taxon>
        <taxon>Glomeromycetes</taxon>
        <taxon>Diversisporales</taxon>
        <taxon>Gigasporaceae</taxon>
        <taxon>Cetraspora</taxon>
    </lineage>
</organism>
<feature type="non-terminal residue" evidence="1">
    <location>
        <position position="1"/>
    </location>
</feature>
<reference evidence="1" key="1">
    <citation type="submission" date="2021-06" db="EMBL/GenBank/DDBJ databases">
        <authorList>
            <person name="Kallberg Y."/>
            <person name="Tangrot J."/>
            <person name="Rosling A."/>
        </authorList>
    </citation>
    <scope>NUCLEOTIDE SEQUENCE</scope>
    <source>
        <strain evidence="1">28 12/20/2015</strain>
    </source>
</reference>
<sequence length="64" mass="7629">FQVDERLRRESGRRNTSCIDRGKEMHRRKDIYDTGKVVEKVTTSYIVKGGRRNEAKFVDNEKLR</sequence>